<comment type="caution">
    <text evidence="13">The sequence shown here is derived from an EMBL/GenBank/DDBJ whole genome shotgun (WGS) entry which is preliminary data.</text>
</comment>
<comment type="catalytic activity">
    <reaction evidence="1">
        <text>ATP + protein L-histidine = ADP + protein N-phospho-L-histidine.</text>
        <dbReference type="EC" id="2.7.13.3"/>
    </reaction>
</comment>
<dbReference type="SUPFAM" id="SSF55874">
    <property type="entry name" value="ATPase domain of HSP90 chaperone/DNA topoisomerase II/histidine kinase"/>
    <property type="match status" value="1"/>
</dbReference>
<keyword evidence="9" id="KW-0902">Two-component regulatory system</keyword>
<name>A0ABS7VTI1_9HYPH</name>
<dbReference type="Proteomes" id="UP000704176">
    <property type="component" value="Unassembled WGS sequence"/>
</dbReference>
<organism evidence="13 14">
    <name type="scientific">Microvirga puerhi</name>
    <dbReference type="NCBI Taxonomy" id="2876078"/>
    <lineage>
        <taxon>Bacteria</taxon>
        <taxon>Pseudomonadati</taxon>
        <taxon>Pseudomonadota</taxon>
        <taxon>Alphaproteobacteria</taxon>
        <taxon>Hyphomicrobiales</taxon>
        <taxon>Methylobacteriaceae</taxon>
        <taxon>Microvirga</taxon>
    </lineage>
</organism>
<keyword evidence="6" id="KW-0547">Nucleotide-binding</keyword>
<dbReference type="SMART" id="SM00388">
    <property type="entry name" value="HisKA"/>
    <property type="match status" value="1"/>
</dbReference>
<dbReference type="GO" id="GO:0016301">
    <property type="term" value="F:kinase activity"/>
    <property type="evidence" value="ECO:0007669"/>
    <property type="project" value="UniProtKB-KW"/>
</dbReference>
<dbReference type="InterPro" id="IPR036097">
    <property type="entry name" value="HisK_dim/P_sf"/>
</dbReference>
<evidence type="ECO:0000256" key="9">
    <source>
        <dbReference type="ARBA" id="ARBA00023012"/>
    </source>
</evidence>
<dbReference type="InterPro" id="IPR050351">
    <property type="entry name" value="BphY/WalK/GraS-like"/>
</dbReference>
<dbReference type="CDD" id="cd06225">
    <property type="entry name" value="HAMP"/>
    <property type="match status" value="1"/>
</dbReference>
<feature type="transmembrane region" description="Helical" evidence="10">
    <location>
        <begin position="271"/>
        <end position="293"/>
    </location>
</feature>
<dbReference type="InterPro" id="IPR003660">
    <property type="entry name" value="HAMP_dom"/>
</dbReference>
<evidence type="ECO:0000259" key="12">
    <source>
        <dbReference type="PROSITE" id="PS50885"/>
    </source>
</evidence>
<feature type="domain" description="Histidine kinase" evidence="11">
    <location>
        <begin position="366"/>
        <end position="574"/>
    </location>
</feature>
<evidence type="ECO:0000256" key="1">
    <source>
        <dbReference type="ARBA" id="ARBA00000085"/>
    </source>
</evidence>
<keyword evidence="10" id="KW-0472">Membrane</keyword>
<reference evidence="13 14" key="1">
    <citation type="submission" date="2021-09" db="EMBL/GenBank/DDBJ databases">
        <title>The complete genome sequence of a new microorganism.</title>
        <authorList>
            <person name="Zi Z."/>
        </authorList>
    </citation>
    <scope>NUCLEOTIDE SEQUENCE [LARGE SCALE GENOMIC DNA]</scope>
    <source>
        <strain evidence="13 14">WGZ8</strain>
    </source>
</reference>
<feature type="domain" description="HAMP" evidence="12">
    <location>
        <begin position="294"/>
        <end position="346"/>
    </location>
</feature>
<evidence type="ECO:0000256" key="10">
    <source>
        <dbReference type="SAM" id="Phobius"/>
    </source>
</evidence>
<dbReference type="PANTHER" id="PTHR42878">
    <property type="entry name" value="TWO-COMPONENT HISTIDINE KINASE"/>
    <property type="match status" value="1"/>
</dbReference>
<keyword evidence="4" id="KW-0597">Phosphoprotein</keyword>
<dbReference type="Gene3D" id="3.30.565.10">
    <property type="entry name" value="Histidine kinase-like ATPase, C-terminal domain"/>
    <property type="match status" value="1"/>
</dbReference>
<protein>
    <recommendedName>
        <fullName evidence="3">histidine kinase</fullName>
        <ecNumber evidence="3">2.7.13.3</ecNumber>
    </recommendedName>
</protein>
<evidence type="ECO:0000256" key="8">
    <source>
        <dbReference type="ARBA" id="ARBA00022840"/>
    </source>
</evidence>
<keyword evidence="5" id="KW-0808">Transferase</keyword>
<comment type="subcellular location">
    <subcellularLocation>
        <location evidence="2">Membrane</location>
    </subcellularLocation>
</comment>
<dbReference type="Pfam" id="PF02518">
    <property type="entry name" value="HATPase_c"/>
    <property type="match status" value="1"/>
</dbReference>
<dbReference type="CDD" id="cd00082">
    <property type="entry name" value="HisKA"/>
    <property type="match status" value="1"/>
</dbReference>
<evidence type="ECO:0000313" key="13">
    <source>
        <dbReference type="EMBL" id="MBZ6078869.1"/>
    </source>
</evidence>
<dbReference type="Gene3D" id="6.10.340.10">
    <property type="match status" value="1"/>
</dbReference>
<evidence type="ECO:0000256" key="2">
    <source>
        <dbReference type="ARBA" id="ARBA00004370"/>
    </source>
</evidence>
<dbReference type="InterPro" id="IPR003661">
    <property type="entry name" value="HisK_dim/P_dom"/>
</dbReference>
<keyword evidence="10" id="KW-0812">Transmembrane</keyword>
<dbReference type="InterPro" id="IPR003594">
    <property type="entry name" value="HATPase_dom"/>
</dbReference>
<evidence type="ECO:0000259" key="11">
    <source>
        <dbReference type="PROSITE" id="PS50109"/>
    </source>
</evidence>
<evidence type="ECO:0000256" key="7">
    <source>
        <dbReference type="ARBA" id="ARBA00022777"/>
    </source>
</evidence>
<dbReference type="SMART" id="SM00304">
    <property type="entry name" value="HAMP"/>
    <property type="match status" value="1"/>
</dbReference>
<dbReference type="InterPro" id="IPR005467">
    <property type="entry name" value="His_kinase_dom"/>
</dbReference>
<dbReference type="InterPro" id="IPR004358">
    <property type="entry name" value="Sig_transdc_His_kin-like_C"/>
</dbReference>
<dbReference type="PROSITE" id="PS50885">
    <property type="entry name" value="HAMP"/>
    <property type="match status" value="1"/>
</dbReference>
<dbReference type="InterPro" id="IPR036890">
    <property type="entry name" value="HATPase_C_sf"/>
</dbReference>
<dbReference type="SMART" id="SM00387">
    <property type="entry name" value="HATPase_c"/>
    <property type="match status" value="1"/>
</dbReference>
<accession>A0ABS7VTI1</accession>
<gene>
    <name evidence="13" type="ORF">K9B37_21650</name>
</gene>
<keyword evidence="7 13" id="KW-0418">Kinase</keyword>
<keyword evidence="8" id="KW-0067">ATP-binding</keyword>
<dbReference type="SUPFAM" id="SSF47384">
    <property type="entry name" value="Homodimeric domain of signal transducing histidine kinase"/>
    <property type="match status" value="1"/>
</dbReference>
<dbReference type="PRINTS" id="PR00344">
    <property type="entry name" value="BCTRLSENSOR"/>
</dbReference>
<sequence length="586" mass="63082">MIGPRLSSLRWRLVLAFLLVSAPPVLGASYFAAKVISAAFQHNVERWLEETAHFLALDTEEAKDEADKSAAIIVTTLESRKTFDPEGLGDFVAPFADLLASVGYDYVQIYDDDGRSEYTFGQFTFLSPPPKEASKSLYRVQVNGGETIVGGAVRVFSNSGKRHFVFVANAIDEAFFAASQASKTLQIRIPVVNSNGAVAVRPGQAGPPFEIPAGVLQSLLQGAQSAVSSGTAQVGPATAFAALRDEQGHLVAIVACRVAGMAAMFERLTKWQYFLALAGIAGLFSVLVGALVAERITRPLRALIEGVRAVTAGDYRSRVQETGGHELAELATGFNLMNEQLDRLRSKEGAMRKREQLATLGEAAAVLAHEIRNPLGIIKTSSQLVRMKSALNASEDRLIGFVLDEVSRIDRLVRDLLDFARPKEMQKSLIDFRRDVLERAIDFAAPELAKRGLTWTISGPNGSAKVFGDPDRLYQTVLNLILNAMDATEGGGTLTATMNRRAHALELKLEDDGVGIAPEVIGRIFDPFFTTKAKGTGLGLAQAKAAVEEHGGSLTCASTLGRGTAFIVELPLPELEHADETICSGR</sequence>
<evidence type="ECO:0000256" key="4">
    <source>
        <dbReference type="ARBA" id="ARBA00022553"/>
    </source>
</evidence>
<keyword evidence="10" id="KW-1133">Transmembrane helix</keyword>
<evidence type="ECO:0000256" key="6">
    <source>
        <dbReference type="ARBA" id="ARBA00022741"/>
    </source>
</evidence>
<dbReference type="Pfam" id="PF00512">
    <property type="entry name" value="HisKA"/>
    <property type="match status" value="1"/>
</dbReference>
<evidence type="ECO:0000256" key="5">
    <source>
        <dbReference type="ARBA" id="ARBA00022679"/>
    </source>
</evidence>
<dbReference type="RefSeq" id="WP_224315621.1">
    <property type="nucleotide sequence ID" value="NZ_JAIRBM010000023.1"/>
</dbReference>
<dbReference type="PANTHER" id="PTHR42878:SF7">
    <property type="entry name" value="SENSOR HISTIDINE KINASE GLRK"/>
    <property type="match status" value="1"/>
</dbReference>
<dbReference type="PROSITE" id="PS50109">
    <property type="entry name" value="HIS_KIN"/>
    <property type="match status" value="1"/>
</dbReference>
<evidence type="ECO:0000313" key="14">
    <source>
        <dbReference type="Proteomes" id="UP000704176"/>
    </source>
</evidence>
<evidence type="ECO:0000256" key="3">
    <source>
        <dbReference type="ARBA" id="ARBA00012438"/>
    </source>
</evidence>
<keyword evidence="14" id="KW-1185">Reference proteome</keyword>
<dbReference type="Gene3D" id="1.10.287.130">
    <property type="match status" value="1"/>
</dbReference>
<dbReference type="Pfam" id="PF00672">
    <property type="entry name" value="HAMP"/>
    <property type="match status" value="1"/>
</dbReference>
<proteinExistence type="predicted"/>
<dbReference type="EC" id="2.7.13.3" evidence="3"/>
<dbReference type="SUPFAM" id="SSF158472">
    <property type="entry name" value="HAMP domain-like"/>
    <property type="match status" value="1"/>
</dbReference>
<dbReference type="EMBL" id="JAIRBM010000023">
    <property type="protein sequence ID" value="MBZ6078869.1"/>
    <property type="molecule type" value="Genomic_DNA"/>
</dbReference>